<evidence type="ECO:0000313" key="2">
    <source>
        <dbReference type="EMBL" id="OMP06113.1"/>
    </source>
</evidence>
<dbReference type="OrthoDB" id="10585819at2759"/>
<evidence type="ECO:0000313" key="3">
    <source>
        <dbReference type="Proteomes" id="UP000187203"/>
    </source>
</evidence>
<dbReference type="EMBL" id="AWUE01013721">
    <property type="protein sequence ID" value="OMP06113.1"/>
    <property type="molecule type" value="Genomic_DNA"/>
</dbReference>
<feature type="region of interest" description="Disordered" evidence="1">
    <location>
        <begin position="106"/>
        <end position="140"/>
    </location>
</feature>
<keyword evidence="3" id="KW-1185">Reference proteome</keyword>
<name>A0A1R3KGA5_9ROSI</name>
<gene>
    <name evidence="2" type="ORF">COLO4_08349</name>
</gene>
<protein>
    <submittedName>
        <fullName evidence="2">Uncharacterized protein</fullName>
    </submittedName>
</protein>
<comment type="caution">
    <text evidence="2">The sequence shown here is derived from an EMBL/GenBank/DDBJ whole genome shotgun (WGS) entry which is preliminary data.</text>
</comment>
<proteinExistence type="predicted"/>
<reference evidence="3" key="1">
    <citation type="submission" date="2013-09" db="EMBL/GenBank/DDBJ databases">
        <title>Corchorus olitorius genome sequencing.</title>
        <authorList>
            <person name="Alam M."/>
            <person name="Haque M.S."/>
            <person name="Islam M.S."/>
            <person name="Emdad E.M."/>
            <person name="Islam M.M."/>
            <person name="Ahmed B."/>
            <person name="Halim A."/>
            <person name="Hossen Q.M.M."/>
            <person name="Hossain M.Z."/>
            <person name="Ahmed R."/>
            <person name="Khan M.M."/>
            <person name="Islam R."/>
            <person name="Rashid M.M."/>
            <person name="Khan S.A."/>
            <person name="Rahman M.S."/>
            <person name="Alam M."/>
            <person name="Yahiya A.S."/>
            <person name="Khan M.S."/>
            <person name="Azam M.S."/>
            <person name="Haque T."/>
            <person name="Lashkar M.Z.H."/>
            <person name="Akhand A.I."/>
            <person name="Morshed G."/>
            <person name="Roy S."/>
            <person name="Uddin K.S."/>
            <person name="Rabeya T."/>
            <person name="Hossain A.S."/>
            <person name="Chowdhury A."/>
            <person name="Snigdha A.R."/>
            <person name="Mortoza M.S."/>
            <person name="Matin S.A."/>
            <person name="Hoque S.M.E."/>
            <person name="Islam M.K."/>
            <person name="Roy D.K."/>
            <person name="Haider R."/>
            <person name="Moosa M.M."/>
            <person name="Elias S.M."/>
            <person name="Hasan A.M."/>
            <person name="Jahan S."/>
            <person name="Shafiuddin M."/>
            <person name="Mahmood N."/>
            <person name="Shommy N.S."/>
        </authorList>
    </citation>
    <scope>NUCLEOTIDE SEQUENCE [LARGE SCALE GENOMIC DNA]</scope>
    <source>
        <strain evidence="3">cv. O-4</strain>
    </source>
</reference>
<sequence>MENQAPPPPIPSPPPPPAAIGIARPPPPPFAVHIPLPVWIALAPPIYTAILPLPPLPYLPRGTGVFHPLPPRGTGVFHPRPLFLPNLYQFHRPPYRPEFLPPPVHPALPPPVHPAPPPRPAGLPSWKKIPGAVPTSDDEE</sequence>
<dbReference type="AlphaFoldDB" id="A0A1R3KGA5"/>
<feature type="compositionally biased region" description="Pro residues" evidence="1">
    <location>
        <begin position="106"/>
        <end position="121"/>
    </location>
</feature>
<evidence type="ECO:0000256" key="1">
    <source>
        <dbReference type="SAM" id="MobiDB-lite"/>
    </source>
</evidence>
<organism evidence="2 3">
    <name type="scientific">Corchorus olitorius</name>
    <dbReference type="NCBI Taxonomy" id="93759"/>
    <lineage>
        <taxon>Eukaryota</taxon>
        <taxon>Viridiplantae</taxon>
        <taxon>Streptophyta</taxon>
        <taxon>Embryophyta</taxon>
        <taxon>Tracheophyta</taxon>
        <taxon>Spermatophyta</taxon>
        <taxon>Magnoliopsida</taxon>
        <taxon>eudicotyledons</taxon>
        <taxon>Gunneridae</taxon>
        <taxon>Pentapetalae</taxon>
        <taxon>rosids</taxon>
        <taxon>malvids</taxon>
        <taxon>Malvales</taxon>
        <taxon>Malvaceae</taxon>
        <taxon>Grewioideae</taxon>
        <taxon>Apeibeae</taxon>
        <taxon>Corchorus</taxon>
    </lineage>
</organism>
<feature type="region of interest" description="Disordered" evidence="1">
    <location>
        <begin position="1"/>
        <end position="22"/>
    </location>
</feature>
<accession>A0A1R3KGA5</accession>
<dbReference type="Proteomes" id="UP000187203">
    <property type="component" value="Unassembled WGS sequence"/>
</dbReference>